<reference evidence="2" key="3">
    <citation type="submission" date="2016-10" db="EMBL/GenBank/DDBJ databases">
        <authorList>
            <person name="de Groot N.N."/>
        </authorList>
    </citation>
    <scope>NUCLEOTIDE SEQUENCE [LARGE SCALE GENOMIC DNA]</scope>
    <source>
        <strain evidence="2">CCBAU85039</strain>
    </source>
</reference>
<evidence type="ECO:0000313" key="3">
    <source>
        <dbReference type="EMBL" id="SEP27954.1"/>
    </source>
</evidence>
<feature type="region of interest" description="Disordered" evidence="1">
    <location>
        <begin position="35"/>
        <end position="56"/>
    </location>
</feature>
<protein>
    <submittedName>
        <fullName evidence="2">Uncharacterized protein</fullName>
    </submittedName>
</protein>
<organism evidence="2 4">
    <name type="scientific">Rhizobium tibeticum</name>
    <dbReference type="NCBI Taxonomy" id="501024"/>
    <lineage>
        <taxon>Bacteria</taxon>
        <taxon>Pseudomonadati</taxon>
        <taxon>Pseudomonadota</taxon>
        <taxon>Alphaproteobacteria</taxon>
        <taxon>Hyphomicrobiales</taxon>
        <taxon>Rhizobiaceae</taxon>
        <taxon>Rhizobium/Agrobacterium group</taxon>
        <taxon>Rhizobium</taxon>
    </lineage>
</organism>
<dbReference type="Proteomes" id="UP000198939">
    <property type="component" value="Unassembled WGS sequence"/>
</dbReference>
<sequence length="56" mass="6234">MLQGLDASILSSVAAGNRISFLYLRSSLLFVSLERTHPRPPKENANEQLCGREPSY</sequence>
<dbReference type="Proteomes" id="UP000183063">
    <property type="component" value="Unassembled WGS sequence"/>
</dbReference>
<dbReference type="AlphaFoldDB" id="A0A1H8WJT8"/>
<feature type="compositionally biased region" description="Basic and acidic residues" evidence="1">
    <location>
        <begin position="35"/>
        <end position="45"/>
    </location>
</feature>
<evidence type="ECO:0000313" key="4">
    <source>
        <dbReference type="Proteomes" id="UP000183063"/>
    </source>
</evidence>
<accession>A0A1H8WJT8</accession>
<dbReference type="STRING" id="501024.RTCCBAU85039_6600"/>
<evidence type="ECO:0000313" key="2">
    <source>
        <dbReference type="EMBL" id="SEI21343.1"/>
    </source>
</evidence>
<dbReference type="EMBL" id="FNXB01000083">
    <property type="protein sequence ID" value="SEI21343.1"/>
    <property type="molecule type" value="Genomic_DNA"/>
</dbReference>
<dbReference type="EMBL" id="FOCV01000067">
    <property type="protein sequence ID" value="SEP27954.1"/>
    <property type="molecule type" value="Genomic_DNA"/>
</dbReference>
<gene>
    <name evidence="2" type="ORF">RTCCBAU85039_6600</name>
    <name evidence="3" type="ORF">SAMN05216228_10676</name>
</gene>
<name>A0A1H8WJT8_9HYPH</name>
<reference evidence="3 5" key="1">
    <citation type="submission" date="2016-10" db="EMBL/GenBank/DDBJ databases">
        <authorList>
            <person name="Varghese N."/>
            <person name="Submissions S."/>
        </authorList>
    </citation>
    <scope>NUCLEOTIDE SEQUENCE [LARGE SCALE GENOMIC DNA]</scope>
    <source>
        <strain evidence="3 5">CGMCC 1.7071</strain>
    </source>
</reference>
<evidence type="ECO:0000313" key="5">
    <source>
        <dbReference type="Proteomes" id="UP000198939"/>
    </source>
</evidence>
<proteinExistence type="predicted"/>
<evidence type="ECO:0000256" key="1">
    <source>
        <dbReference type="SAM" id="MobiDB-lite"/>
    </source>
</evidence>
<keyword evidence="5" id="KW-1185">Reference proteome</keyword>
<reference evidence="4" key="2">
    <citation type="submission" date="2016-10" db="EMBL/GenBank/DDBJ databases">
        <authorList>
            <person name="Wibberg D."/>
        </authorList>
    </citation>
    <scope>NUCLEOTIDE SEQUENCE [LARGE SCALE GENOMIC DNA]</scope>
</reference>